<sequence>MRTDGKKNRHDEGFPDENGREEEEESRKRISDGTRLNSLCIPTTGDCFFRNHELSC</sequence>
<proteinExistence type="predicted"/>
<reference evidence="2" key="1">
    <citation type="submission" date="2014-12" db="EMBL/GenBank/DDBJ databases">
        <title>Insight into the proteome of Arion vulgaris.</title>
        <authorList>
            <person name="Aradska J."/>
            <person name="Bulat T."/>
            <person name="Smidak R."/>
            <person name="Sarate P."/>
            <person name="Gangsoo J."/>
            <person name="Sialana F."/>
            <person name="Bilban M."/>
            <person name="Lubec G."/>
        </authorList>
    </citation>
    <scope>NUCLEOTIDE SEQUENCE</scope>
    <source>
        <tissue evidence="2">Skin</tissue>
    </source>
</reference>
<name>A0A0B6Y1N9_9EUPU</name>
<organism evidence="2">
    <name type="scientific">Arion vulgaris</name>
    <dbReference type="NCBI Taxonomy" id="1028688"/>
    <lineage>
        <taxon>Eukaryota</taxon>
        <taxon>Metazoa</taxon>
        <taxon>Spiralia</taxon>
        <taxon>Lophotrochozoa</taxon>
        <taxon>Mollusca</taxon>
        <taxon>Gastropoda</taxon>
        <taxon>Heterobranchia</taxon>
        <taxon>Euthyneura</taxon>
        <taxon>Panpulmonata</taxon>
        <taxon>Eupulmonata</taxon>
        <taxon>Stylommatophora</taxon>
        <taxon>Helicina</taxon>
        <taxon>Arionoidea</taxon>
        <taxon>Arionidae</taxon>
        <taxon>Arion</taxon>
    </lineage>
</organism>
<dbReference type="AlphaFoldDB" id="A0A0B6Y1N9"/>
<dbReference type="EMBL" id="HACG01002886">
    <property type="protein sequence ID" value="CEK49751.1"/>
    <property type="molecule type" value="Transcribed_RNA"/>
</dbReference>
<accession>A0A0B6Y1N9</accession>
<protein>
    <submittedName>
        <fullName evidence="2">Uncharacterized protein</fullName>
    </submittedName>
</protein>
<feature type="region of interest" description="Disordered" evidence="1">
    <location>
        <begin position="1"/>
        <end position="34"/>
    </location>
</feature>
<gene>
    <name evidence="2" type="primary">ORF8727</name>
</gene>
<feature type="compositionally biased region" description="Basic and acidic residues" evidence="1">
    <location>
        <begin position="1"/>
        <end position="13"/>
    </location>
</feature>
<evidence type="ECO:0000256" key="1">
    <source>
        <dbReference type="SAM" id="MobiDB-lite"/>
    </source>
</evidence>
<evidence type="ECO:0000313" key="2">
    <source>
        <dbReference type="EMBL" id="CEK49751.1"/>
    </source>
</evidence>